<sequence>MFQTEVVLDVASFDFLVNTSYRGVIVLQIVHTATVVESNAYPSFGFFFWRWCVSYFHFANFRKHFHVAWRSADLLAARSTVLSVVLFAGLCTLKSPAIPIALLVQTW</sequence>
<accession>A0A8S9YRQ8</accession>
<proteinExistence type="predicted"/>
<keyword evidence="2" id="KW-1185">Reference proteome</keyword>
<evidence type="ECO:0000313" key="2">
    <source>
        <dbReference type="Proteomes" id="UP000822476"/>
    </source>
</evidence>
<organism evidence="1 2">
    <name type="scientific">Paragonimus skrjabini miyazakii</name>
    <dbReference type="NCBI Taxonomy" id="59628"/>
    <lineage>
        <taxon>Eukaryota</taxon>
        <taxon>Metazoa</taxon>
        <taxon>Spiralia</taxon>
        <taxon>Lophotrochozoa</taxon>
        <taxon>Platyhelminthes</taxon>
        <taxon>Trematoda</taxon>
        <taxon>Digenea</taxon>
        <taxon>Plagiorchiida</taxon>
        <taxon>Troglotremata</taxon>
        <taxon>Troglotrematidae</taxon>
        <taxon>Paragonimus</taxon>
    </lineage>
</organism>
<reference evidence="1" key="1">
    <citation type="submission" date="2019-07" db="EMBL/GenBank/DDBJ databases">
        <title>Annotation for the trematode Paragonimus miyazaki's.</title>
        <authorList>
            <person name="Choi Y.-J."/>
        </authorList>
    </citation>
    <scope>NUCLEOTIDE SEQUENCE</scope>
    <source>
        <strain evidence="1">Japan</strain>
    </source>
</reference>
<evidence type="ECO:0000313" key="1">
    <source>
        <dbReference type="EMBL" id="KAF7255700.1"/>
    </source>
</evidence>
<dbReference type="Proteomes" id="UP000822476">
    <property type="component" value="Unassembled WGS sequence"/>
</dbReference>
<dbReference type="AlphaFoldDB" id="A0A8S9YRQ8"/>
<gene>
    <name evidence="1" type="ORF">EG68_07293</name>
</gene>
<protein>
    <submittedName>
        <fullName evidence="1">Uncharacterized protein</fullName>
    </submittedName>
</protein>
<dbReference type="EMBL" id="JTDE01003739">
    <property type="protein sequence ID" value="KAF7255700.1"/>
    <property type="molecule type" value="Genomic_DNA"/>
</dbReference>
<comment type="caution">
    <text evidence="1">The sequence shown here is derived from an EMBL/GenBank/DDBJ whole genome shotgun (WGS) entry which is preliminary data.</text>
</comment>
<name>A0A8S9YRQ8_9TREM</name>